<keyword evidence="1 2" id="KW-0808">Transferase</keyword>
<accession>A0A1H6GZT5</accession>
<protein>
    <recommendedName>
        <fullName evidence="1">Ribosomal RNA large subunit methyltransferase J</fullName>
        <ecNumber evidence="1">2.1.1.266</ecNumber>
    </recommendedName>
    <alternativeName>
        <fullName evidence="1">23S rRNA (adenine(2030)-N6)-methyltransferase</fullName>
    </alternativeName>
    <alternativeName>
        <fullName evidence="1">23S rRNA m6A2030 methyltransferase</fullName>
    </alternativeName>
</protein>
<dbReference type="Pfam" id="PF04378">
    <property type="entry name" value="RsmJ"/>
    <property type="match status" value="1"/>
</dbReference>
<feature type="binding site" evidence="1">
    <location>
        <position position="117"/>
    </location>
    <ligand>
        <name>S-adenosyl-L-methionine</name>
        <dbReference type="ChEBI" id="CHEBI:59789"/>
    </ligand>
</feature>
<name>A0A1H6GZT5_MAGFU</name>
<dbReference type="GO" id="GO:0003723">
    <property type="term" value="F:RNA binding"/>
    <property type="evidence" value="ECO:0007669"/>
    <property type="project" value="UniProtKB-UniRule"/>
</dbReference>
<dbReference type="GO" id="GO:0070475">
    <property type="term" value="P:rRNA base methylation"/>
    <property type="evidence" value="ECO:0007669"/>
    <property type="project" value="UniProtKB-UniRule"/>
</dbReference>
<comment type="catalytic activity">
    <reaction evidence="1">
        <text>adenosine(2030) in 23S rRNA + S-adenosyl-L-methionine = N(6)-methyladenosine(2030) in 23S rRNA + S-adenosyl-L-homocysteine + H(+)</text>
        <dbReference type="Rhea" id="RHEA:43736"/>
        <dbReference type="Rhea" id="RHEA-COMP:10668"/>
        <dbReference type="Rhea" id="RHEA-COMP:10669"/>
        <dbReference type="ChEBI" id="CHEBI:15378"/>
        <dbReference type="ChEBI" id="CHEBI:57856"/>
        <dbReference type="ChEBI" id="CHEBI:59789"/>
        <dbReference type="ChEBI" id="CHEBI:74411"/>
        <dbReference type="ChEBI" id="CHEBI:74449"/>
        <dbReference type="EC" id="2.1.1.266"/>
    </reaction>
</comment>
<keyword evidence="1 2" id="KW-0489">Methyltransferase</keyword>
<keyword evidence="3" id="KW-1185">Reference proteome</keyword>
<keyword evidence="1" id="KW-0698">rRNA processing</keyword>
<proteinExistence type="inferred from homology"/>
<dbReference type="GO" id="GO:0005829">
    <property type="term" value="C:cytosol"/>
    <property type="evidence" value="ECO:0007669"/>
    <property type="project" value="TreeGrafter"/>
</dbReference>
<feature type="binding site" evidence="1">
    <location>
        <position position="41"/>
    </location>
    <ligand>
        <name>S-adenosyl-L-methionine</name>
        <dbReference type="ChEBI" id="CHEBI:59789"/>
    </ligand>
</feature>
<comment type="function">
    <text evidence="1">Specifically methylates the adenine in position 2030 of 23S rRNA.</text>
</comment>
<dbReference type="GO" id="GO:0036307">
    <property type="term" value="F:23S rRNA (adenine(2030)-N(6))-methyltransferase activity"/>
    <property type="evidence" value="ECO:0007669"/>
    <property type="project" value="UniProtKB-UniRule"/>
</dbReference>
<dbReference type="InterPro" id="IPR007473">
    <property type="entry name" value="RlmJ"/>
</dbReference>
<feature type="binding site" evidence="1">
    <location>
        <position position="99"/>
    </location>
    <ligand>
        <name>S-adenosyl-L-methionine</name>
        <dbReference type="ChEBI" id="CHEBI:59789"/>
    </ligand>
</feature>
<organism evidence="2 3">
    <name type="scientific">Magnetospirillum fulvum</name>
    <name type="common">Rhodospirillum fulvum</name>
    <dbReference type="NCBI Taxonomy" id="1082"/>
    <lineage>
        <taxon>Bacteria</taxon>
        <taxon>Pseudomonadati</taxon>
        <taxon>Pseudomonadota</taxon>
        <taxon>Alphaproteobacteria</taxon>
        <taxon>Rhodospirillales</taxon>
        <taxon>Rhodospirillaceae</taxon>
        <taxon>Magnetospirillum</taxon>
    </lineage>
</organism>
<evidence type="ECO:0000313" key="3">
    <source>
        <dbReference type="Proteomes" id="UP000182983"/>
    </source>
</evidence>
<dbReference type="EMBL" id="FNWO01000002">
    <property type="protein sequence ID" value="SEH27415.1"/>
    <property type="molecule type" value="Genomic_DNA"/>
</dbReference>
<dbReference type="Gene3D" id="3.40.50.150">
    <property type="entry name" value="Vaccinia Virus protein VP39"/>
    <property type="match status" value="1"/>
</dbReference>
<dbReference type="PANTHER" id="PTHR37426">
    <property type="entry name" value="RIBOSOMAL RNA LARGE SUBUNIT METHYLTRANSFERASE J"/>
    <property type="match status" value="1"/>
</dbReference>
<dbReference type="EC" id="2.1.1.266" evidence="1"/>
<feature type="binding site" evidence="1">
    <location>
        <position position="18"/>
    </location>
    <ligand>
        <name>S-adenosyl-L-methionine</name>
        <dbReference type="ChEBI" id="CHEBI:59789"/>
    </ligand>
</feature>
<dbReference type="AlphaFoldDB" id="A0A1H6GZT5"/>
<evidence type="ECO:0000256" key="1">
    <source>
        <dbReference type="HAMAP-Rule" id="MF_00934"/>
    </source>
</evidence>
<reference evidence="3" key="1">
    <citation type="submission" date="2016-10" db="EMBL/GenBank/DDBJ databases">
        <authorList>
            <person name="Varghese N."/>
            <person name="Submissions S."/>
        </authorList>
    </citation>
    <scope>NUCLEOTIDE SEQUENCE [LARGE SCALE GENOMIC DNA]</scope>
    <source>
        <strain evidence="3">DSM 13234</strain>
    </source>
</reference>
<feature type="site" description="Interaction with substrate rRNA" evidence="1">
    <location>
        <position position="3"/>
    </location>
</feature>
<dbReference type="RefSeq" id="WP_074765242.1">
    <property type="nucleotide sequence ID" value="NZ_FNWO01000002.1"/>
</dbReference>
<keyword evidence="1" id="KW-0949">S-adenosyl-L-methionine</keyword>
<dbReference type="OrthoDB" id="9791274at2"/>
<dbReference type="InterPro" id="IPR029063">
    <property type="entry name" value="SAM-dependent_MTases_sf"/>
</dbReference>
<dbReference type="HAMAP" id="MF_00934">
    <property type="entry name" value="23SrRNA_methyltr_J"/>
    <property type="match status" value="1"/>
</dbReference>
<sequence>MNYRHAYHAGNFADVVKHAVLAMVVTSLKRKDTPFFALDTHAGLGAYNLEADEAQRTGEFRSGIARLLEASAPPAALDPYLAAVRALNPAGGCTCYPGSPELVRGMMRETDRLALVELHPEDVAVLRRRFAADRRVGIHHMDGYVAVKGLLPPPERRGVVLIDPPFEVKDEHQRLLSALRRIRRRWANAITLVWYPIKGMEPVERVYEALRAEGGVETLAVELMLRPPLDPFRLNGSGLIVVNPPWGLDRDLAVLLPWLVSVLAPDGGFHRLETLVSEADLRG</sequence>
<feature type="active site" description="Proton acceptor" evidence="1">
    <location>
        <position position="163"/>
    </location>
</feature>
<keyword evidence="1" id="KW-0694">RNA-binding</keyword>
<feature type="binding site" evidence="1">
    <location>
        <begin position="142"/>
        <end position="143"/>
    </location>
    <ligand>
        <name>S-adenosyl-L-methionine</name>
        <dbReference type="ChEBI" id="CHEBI:59789"/>
    </ligand>
</feature>
<dbReference type="SUPFAM" id="SSF53335">
    <property type="entry name" value="S-adenosyl-L-methionine-dependent methyltransferases"/>
    <property type="match status" value="1"/>
</dbReference>
<evidence type="ECO:0000313" key="2">
    <source>
        <dbReference type="EMBL" id="SEH27415.1"/>
    </source>
</evidence>
<dbReference type="Proteomes" id="UP000182983">
    <property type="component" value="Unassembled WGS sequence"/>
</dbReference>
<gene>
    <name evidence="1" type="primary">rlmJ</name>
    <name evidence="2" type="ORF">SAMN04244559_00504</name>
</gene>
<comment type="subunit">
    <text evidence="1">Monomer.</text>
</comment>
<feature type="binding site" evidence="1">
    <location>
        <position position="163"/>
    </location>
    <ligand>
        <name>S-adenosyl-L-methionine</name>
        <dbReference type="ChEBI" id="CHEBI:59789"/>
    </ligand>
</feature>
<comment type="similarity">
    <text evidence="1">Belongs to the RlmJ family.</text>
</comment>
<dbReference type="PANTHER" id="PTHR37426:SF1">
    <property type="entry name" value="RIBOSOMAL RNA LARGE SUBUNIT METHYLTRANSFERASE J"/>
    <property type="match status" value="1"/>
</dbReference>